<keyword evidence="3" id="KW-1185">Reference proteome</keyword>
<accession>A0ABV9P3I3</accession>
<organism evidence="2 3">
    <name type="scientific">Flavobacterium ponti</name>
    <dbReference type="NCBI Taxonomy" id="665133"/>
    <lineage>
        <taxon>Bacteria</taxon>
        <taxon>Pseudomonadati</taxon>
        <taxon>Bacteroidota</taxon>
        <taxon>Flavobacteriia</taxon>
        <taxon>Flavobacteriales</taxon>
        <taxon>Flavobacteriaceae</taxon>
        <taxon>Flavobacterium</taxon>
    </lineage>
</organism>
<feature type="transmembrane region" description="Helical" evidence="1">
    <location>
        <begin position="204"/>
        <end position="224"/>
    </location>
</feature>
<feature type="transmembrane region" description="Helical" evidence="1">
    <location>
        <begin position="419"/>
        <end position="438"/>
    </location>
</feature>
<feature type="transmembrane region" description="Helical" evidence="1">
    <location>
        <begin position="444"/>
        <end position="462"/>
    </location>
</feature>
<keyword evidence="1" id="KW-0812">Transmembrane</keyword>
<comment type="caution">
    <text evidence="2">The sequence shown here is derived from an EMBL/GenBank/DDBJ whole genome shotgun (WGS) entry which is preliminary data.</text>
</comment>
<feature type="transmembrane region" description="Helical" evidence="1">
    <location>
        <begin position="348"/>
        <end position="368"/>
    </location>
</feature>
<evidence type="ECO:0000256" key="1">
    <source>
        <dbReference type="SAM" id="Phobius"/>
    </source>
</evidence>
<feature type="transmembrane region" description="Helical" evidence="1">
    <location>
        <begin position="101"/>
        <end position="127"/>
    </location>
</feature>
<feature type="transmembrane region" description="Helical" evidence="1">
    <location>
        <begin position="374"/>
        <end position="398"/>
    </location>
</feature>
<dbReference type="Pfam" id="PF18940">
    <property type="entry name" value="DUF5687"/>
    <property type="match status" value="1"/>
</dbReference>
<feature type="transmembrane region" description="Helical" evidence="1">
    <location>
        <begin position="139"/>
        <end position="159"/>
    </location>
</feature>
<evidence type="ECO:0000313" key="3">
    <source>
        <dbReference type="Proteomes" id="UP001595885"/>
    </source>
</evidence>
<evidence type="ECO:0000313" key="2">
    <source>
        <dbReference type="EMBL" id="MFC4738449.1"/>
    </source>
</evidence>
<feature type="transmembrane region" description="Helical" evidence="1">
    <location>
        <begin position="23"/>
        <end position="50"/>
    </location>
</feature>
<feature type="transmembrane region" description="Helical" evidence="1">
    <location>
        <begin position="274"/>
        <end position="292"/>
    </location>
</feature>
<reference evidence="3" key="1">
    <citation type="journal article" date="2019" name="Int. J. Syst. Evol. Microbiol.">
        <title>The Global Catalogue of Microorganisms (GCM) 10K type strain sequencing project: providing services to taxonomists for standard genome sequencing and annotation.</title>
        <authorList>
            <consortium name="The Broad Institute Genomics Platform"/>
            <consortium name="The Broad Institute Genome Sequencing Center for Infectious Disease"/>
            <person name="Wu L."/>
            <person name="Ma J."/>
        </authorList>
    </citation>
    <scope>NUCLEOTIDE SEQUENCE [LARGE SCALE GENOMIC DNA]</scope>
    <source>
        <strain evidence="3">CCUG 50349</strain>
    </source>
</reference>
<keyword evidence="1" id="KW-1133">Transmembrane helix</keyword>
<name>A0ABV9P3I3_9FLAO</name>
<feature type="transmembrane region" description="Helical" evidence="1">
    <location>
        <begin position="166"/>
        <end position="184"/>
    </location>
</feature>
<feature type="transmembrane region" description="Helical" evidence="1">
    <location>
        <begin position="304"/>
        <end position="327"/>
    </location>
</feature>
<sequence length="489" mass="56433">MIKQFLLLEWRAFIRSASFSTNLALKILMAFGALYFMVMFIGLGIGSYFILEEAGLKPFPTVNKFIIYYLVFDLLFRFFLQKMPTLAIRPFLNQNIKKNNIVHFTLSKTILSFFNFIHWFFFIPFTLVLIKEGFNPLSSIFWGLSMLLFVYANNFIAILIDKKDSIFYTVIGIFAALGLLQYYNVFDITNYTNSFFEGFYNLNYFILIPLSVLIALYYFTFQFFKSNLYLDAGLAIKQTDATTENYTWLDKLGSVSTFIKNDIRLIRRNKRAKTSVLMSFIFLFYGLLFFTGGIEAYDNPFMKVFAGIFISGGFLFTFGQFVPSWDSSYYPLMMTQNITYKDYLNSKWWLIIIATIVSTLLSSFYLYFGWEAYLAIIACAIFNMGINSHLILLGGAFIKTPIDLTSAKGAFGDKKAFNAKTFLISLPKMLLPIALYSLGHFLLSPIYGYVFIVLAGIIGFAFKNKVFQMIESIYKKEKYATLHAYKQKG</sequence>
<gene>
    <name evidence="2" type="ORF">ACFO3U_00425</name>
</gene>
<dbReference type="EMBL" id="JBHSGW010000001">
    <property type="protein sequence ID" value="MFC4738449.1"/>
    <property type="molecule type" value="Genomic_DNA"/>
</dbReference>
<dbReference type="RefSeq" id="WP_379737367.1">
    <property type="nucleotide sequence ID" value="NZ_JBHSGW010000001.1"/>
</dbReference>
<keyword evidence="1" id="KW-0472">Membrane</keyword>
<protein>
    <submittedName>
        <fullName evidence="2">DUF5687 family protein</fullName>
    </submittedName>
</protein>
<dbReference type="InterPro" id="IPR043742">
    <property type="entry name" value="DUF5687"/>
</dbReference>
<dbReference type="Proteomes" id="UP001595885">
    <property type="component" value="Unassembled WGS sequence"/>
</dbReference>
<feature type="transmembrane region" description="Helical" evidence="1">
    <location>
        <begin position="62"/>
        <end position="80"/>
    </location>
</feature>
<proteinExistence type="predicted"/>